<protein>
    <submittedName>
        <fullName evidence="2">Uncharacterized protein</fullName>
    </submittedName>
</protein>
<dbReference type="AlphaFoldDB" id="A0A154PIS3"/>
<evidence type="ECO:0000256" key="1">
    <source>
        <dbReference type="SAM" id="Phobius"/>
    </source>
</evidence>
<keyword evidence="1" id="KW-0812">Transmembrane</keyword>
<evidence type="ECO:0000313" key="3">
    <source>
        <dbReference type="Proteomes" id="UP000076502"/>
    </source>
</evidence>
<sequence length="68" mass="7623">MHREVSGAFRATFSKFESHEISCCCSRNNDRLPLCHPLPLCSTTFSFSFSIFVVIVIKCLLSPSLSHS</sequence>
<dbReference type="EMBL" id="KQ434926">
    <property type="protein sequence ID" value="KZC11717.1"/>
    <property type="molecule type" value="Genomic_DNA"/>
</dbReference>
<proteinExistence type="predicted"/>
<keyword evidence="3" id="KW-1185">Reference proteome</keyword>
<reference evidence="2 3" key="1">
    <citation type="submission" date="2015-07" db="EMBL/GenBank/DDBJ databases">
        <title>The genome of Dufourea novaeangliae.</title>
        <authorList>
            <person name="Pan H."/>
            <person name="Kapheim K."/>
        </authorList>
    </citation>
    <scope>NUCLEOTIDE SEQUENCE [LARGE SCALE GENOMIC DNA]</scope>
    <source>
        <strain evidence="2">0120121106</strain>
        <tissue evidence="2">Whole body</tissue>
    </source>
</reference>
<keyword evidence="1" id="KW-0472">Membrane</keyword>
<name>A0A154PIS3_DUFNO</name>
<organism evidence="2 3">
    <name type="scientific">Dufourea novaeangliae</name>
    <name type="common">Sweat bee</name>
    <dbReference type="NCBI Taxonomy" id="178035"/>
    <lineage>
        <taxon>Eukaryota</taxon>
        <taxon>Metazoa</taxon>
        <taxon>Ecdysozoa</taxon>
        <taxon>Arthropoda</taxon>
        <taxon>Hexapoda</taxon>
        <taxon>Insecta</taxon>
        <taxon>Pterygota</taxon>
        <taxon>Neoptera</taxon>
        <taxon>Endopterygota</taxon>
        <taxon>Hymenoptera</taxon>
        <taxon>Apocrita</taxon>
        <taxon>Aculeata</taxon>
        <taxon>Apoidea</taxon>
        <taxon>Anthophila</taxon>
        <taxon>Halictidae</taxon>
        <taxon>Rophitinae</taxon>
        <taxon>Dufourea</taxon>
    </lineage>
</organism>
<gene>
    <name evidence="2" type="ORF">WN55_03557</name>
</gene>
<dbReference type="Proteomes" id="UP000076502">
    <property type="component" value="Unassembled WGS sequence"/>
</dbReference>
<evidence type="ECO:0000313" key="2">
    <source>
        <dbReference type="EMBL" id="KZC11717.1"/>
    </source>
</evidence>
<feature type="transmembrane region" description="Helical" evidence="1">
    <location>
        <begin position="37"/>
        <end position="61"/>
    </location>
</feature>
<accession>A0A154PIS3</accession>
<keyword evidence="1" id="KW-1133">Transmembrane helix</keyword>